<keyword evidence="6 10" id="KW-0732">Signal</keyword>
<feature type="domain" description="PapC-like C-terminal" evidence="11">
    <location>
        <begin position="766"/>
        <end position="825"/>
    </location>
</feature>
<dbReference type="PANTHER" id="PTHR30451">
    <property type="entry name" value="OUTER MEMBRANE USHER PROTEIN"/>
    <property type="match status" value="1"/>
</dbReference>
<proteinExistence type="inferred from homology"/>
<dbReference type="InterPro" id="IPR025949">
    <property type="entry name" value="PapC-like_C"/>
</dbReference>
<dbReference type="InterPro" id="IPR000015">
    <property type="entry name" value="Fimb_usher"/>
</dbReference>
<dbReference type="PANTHER" id="PTHR30451:SF20">
    <property type="entry name" value="FIMBRIAE USHER"/>
    <property type="match status" value="1"/>
</dbReference>
<feature type="chain" id="PRO_5040887250" evidence="10">
    <location>
        <begin position="37"/>
        <end position="846"/>
    </location>
</feature>
<evidence type="ECO:0000256" key="4">
    <source>
        <dbReference type="ARBA" id="ARBA00022452"/>
    </source>
</evidence>
<evidence type="ECO:0000256" key="5">
    <source>
        <dbReference type="ARBA" id="ARBA00022692"/>
    </source>
</evidence>
<comment type="caution">
    <text evidence="13">The sequence shown here is derived from an EMBL/GenBank/DDBJ whole genome shotgun (WGS) entry which is preliminary data.</text>
</comment>
<dbReference type="EMBL" id="LWID01000001">
    <property type="protein sequence ID" value="MDG6894735.1"/>
    <property type="molecule type" value="Genomic_DNA"/>
</dbReference>
<organism evidence="13 14">
    <name type="scientific">Volucribacter amazonae</name>
    <dbReference type="NCBI Taxonomy" id="256731"/>
    <lineage>
        <taxon>Bacteria</taxon>
        <taxon>Pseudomonadati</taxon>
        <taxon>Pseudomonadota</taxon>
        <taxon>Gammaproteobacteria</taxon>
        <taxon>Pasteurellales</taxon>
        <taxon>Pasteurellaceae</taxon>
        <taxon>Volucribacter</taxon>
    </lineage>
</organism>
<keyword evidence="14" id="KW-1185">Reference proteome</keyword>
<evidence type="ECO:0000313" key="13">
    <source>
        <dbReference type="EMBL" id="MDG6894735.1"/>
    </source>
</evidence>
<dbReference type="InterPro" id="IPR018030">
    <property type="entry name" value="Fimbrial_membr_usher_CS"/>
</dbReference>
<evidence type="ECO:0000259" key="11">
    <source>
        <dbReference type="Pfam" id="PF13953"/>
    </source>
</evidence>
<dbReference type="InterPro" id="IPR042186">
    <property type="entry name" value="FimD_plug_dom"/>
</dbReference>
<evidence type="ECO:0000256" key="10">
    <source>
        <dbReference type="SAM" id="SignalP"/>
    </source>
</evidence>
<dbReference type="Pfam" id="PF13954">
    <property type="entry name" value="PapC_N"/>
    <property type="match status" value="1"/>
</dbReference>
<evidence type="ECO:0000313" key="14">
    <source>
        <dbReference type="Proteomes" id="UP001155500"/>
    </source>
</evidence>
<reference evidence="13" key="1">
    <citation type="submission" date="2016-03" db="EMBL/GenBank/DDBJ databases">
        <title>Co-evolution between Pasteurellaceae and their hosts.</title>
        <authorList>
            <person name="Hansen M.J."/>
            <person name="Bojesen A.M."/>
            <person name="Planet P."/>
        </authorList>
    </citation>
    <scope>NUCLEOTIDE SEQUENCE</scope>
    <source>
        <strain evidence="13">146/S8/89</strain>
    </source>
</reference>
<accession>A0A9X4SHP7</accession>
<evidence type="ECO:0000256" key="1">
    <source>
        <dbReference type="ARBA" id="ARBA00004571"/>
    </source>
</evidence>
<comment type="similarity">
    <text evidence="2 9">Belongs to the fimbrial export usher family.</text>
</comment>
<dbReference type="SUPFAM" id="SSF141729">
    <property type="entry name" value="FimD N-terminal domain-like"/>
    <property type="match status" value="1"/>
</dbReference>
<feature type="domain" description="PapC N-terminal" evidence="12">
    <location>
        <begin position="42"/>
        <end position="185"/>
    </location>
</feature>
<evidence type="ECO:0000256" key="2">
    <source>
        <dbReference type="ARBA" id="ARBA00008064"/>
    </source>
</evidence>
<keyword evidence="3 9" id="KW-0813">Transport</keyword>
<protein>
    <submittedName>
        <fullName evidence="13">Fimbrial protein</fullName>
    </submittedName>
</protein>
<keyword evidence="8 9" id="KW-0998">Cell outer membrane</keyword>
<dbReference type="Pfam" id="PF00577">
    <property type="entry name" value="Usher"/>
    <property type="match status" value="1"/>
</dbReference>
<comment type="subcellular location">
    <subcellularLocation>
        <location evidence="1 9">Cell outer membrane</location>
        <topology evidence="1 9">Multi-pass membrane protein</topology>
    </subcellularLocation>
</comment>
<dbReference type="InterPro" id="IPR025885">
    <property type="entry name" value="PapC_N"/>
</dbReference>
<dbReference type="Pfam" id="PF13953">
    <property type="entry name" value="PapC_C"/>
    <property type="match status" value="1"/>
</dbReference>
<dbReference type="Gene3D" id="3.10.20.410">
    <property type="match status" value="1"/>
</dbReference>
<dbReference type="PROSITE" id="PS01151">
    <property type="entry name" value="FIMBRIAL_USHER"/>
    <property type="match status" value="1"/>
</dbReference>
<name>A0A9X4SHP7_9PAST</name>
<evidence type="ECO:0000259" key="12">
    <source>
        <dbReference type="Pfam" id="PF13954"/>
    </source>
</evidence>
<keyword evidence="4" id="KW-1134">Transmembrane beta strand</keyword>
<evidence type="ECO:0000256" key="7">
    <source>
        <dbReference type="ARBA" id="ARBA00023136"/>
    </source>
</evidence>
<evidence type="ECO:0000256" key="3">
    <source>
        <dbReference type="ARBA" id="ARBA00022448"/>
    </source>
</evidence>
<dbReference type="Gene3D" id="2.60.40.2610">
    <property type="entry name" value="Outer membrane usher protein FimD, plug domain"/>
    <property type="match status" value="1"/>
</dbReference>
<keyword evidence="5 9" id="KW-0812">Transmembrane</keyword>
<keyword evidence="9" id="KW-1029">Fimbrium biogenesis</keyword>
<dbReference type="InterPro" id="IPR037224">
    <property type="entry name" value="PapC_N_sf"/>
</dbReference>
<dbReference type="GO" id="GO:0009297">
    <property type="term" value="P:pilus assembly"/>
    <property type="evidence" value="ECO:0007669"/>
    <property type="project" value="InterPro"/>
</dbReference>
<dbReference type="GO" id="GO:0009279">
    <property type="term" value="C:cell outer membrane"/>
    <property type="evidence" value="ECO:0007669"/>
    <property type="project" value="UniProtKB-SubCell"/>
</dbReference>
<evidence type="ECO:0000256" key="8">
    <source>
        <dbReference type="ARBA" id="ARBA00023237"/>
    </source>
</evidence>
<keyword evidence="7 9" id="KW-0472">Membrane</keyword>
<sequence>MKVITLATPLPKSYQSFKLNKLLTALLGCMALPSFAQSDFAEFNADFLRGSSANQIDIRRFSYGNPVNEGEYLADVYLNDKLKGRINLQFAEVAEKNSASLCATPTLLELLDLNSQAIHTDKSGLAQCPLLSEVVPEAKVKFDVATLTLNVELAQAYIRQRPAGYISPAQWQTGVPVAFVRYDASYYRYNYAGTSYDQSYLGIEAGVNVAGWALRHRGSQTWFKQKRDPYQSISTYLQTDVAPLRAQFVVGDFTTSGDLMESFGVRGLQLRSDDRMLATSERGYAPVIRGVANSNALVSIRQNGNLLKEVNVPAGPFAIDDLYPISYGGDLQVEILEANGERRYFTVPYTATAQLMRPGYSRYQFTVGRYRYDGRLYEAKVGQGTWQYGLSNDVTINLGATVSEGYHSELLGLSWNTGIGTFSSNITLSNGRIEGGEKSRYRGYSIYGSYNTRLDKTNTNITLAAYRYLSRDYLSLEDTLRAREGNGRAYVFDRGVLGNRSKHQFQLSISQTFKAGWGYGYILGTSNRYWNKRKPQLEYQLGYSNNYKQLNYNVAFSQSRNHFGVKNNAIYVTLSYTFGSGKNRPYLSQTINIDRSNGNTFSSSLSGSLGEDYAYNYNIGINHQSRNNTSGISISNSYTSSLARIGGSWSRSNSGSEQWSGNISGGLVVHPKGVSLTPELGETFAIIHAKGATGAKINGTSANKIDYFGNGIVPYVDPYNVNYVGINPESLSNEVELSATEQRVIPRANNAILVNFATQIGQVAFFDLSNIDEDFPPIGTEVFNESGESVGVVAQGGRIYSRGLKERGKLHLSWGEKRCEFSYDLRIKSASESSYPLILPVVCKFD</sequence>
<dbReference type="GO" id="GO:0015473">
    <property type="term" value="F:fimbrial usher porin activity"/>
    <property type="evidence" value="ECO:0007669"/>
    <property type="project" value="InterPro"/>
</dbReference>
<dbReference type="AlphaFoldDB" id="A0A9X4SHP7"/>
<dbReference type="Proteomes" id="UP001155500">
    <property type="component" value="Unassembled WGS sequence"/>
</dbReference>
<gene>
    <name evidence="13" type="ORF">A6A20_03645</name>
</gene>
<evidence type="ECO:0000256" key="9">
    <source>
        <dbReference type="RuleBase" id="RU003884"/>
    </source>
</evidence>
<dbReference type="RefSeq" id="WP_279572199.1">
    <property type="nucleotide sequence ID" value="NZ_LWID01000001.1"/>
</dbReference>
<evidence type="ECO:0000256" key="6">
    <source>
        <dbReference type="ARBA" id="ARBA00022729"/>
    </source>
</evidence>
<dbReference type="Gene3D" id="2.60.40.2070">
    <property type="match status" value="1"/>
</dbReference>
<dbReference type="InterPro" id="IPR043142">
    <property type="entry name" value="PapC-like_C_sf"/>
</dbReference>
<feature type="signal peptide" evidence="10">
    <location>
        <begin position="1"/>
        <end position="36"/>
    </location>
</feature>
<dbReference type="Gene3D" id="2.60.40.3110">
    <property type="match status" value="1"/>
</dbReference>